<gene>
    <name evidence="3" type="ORF">ENR15_19935</name>
</gene>
<evidence type="ECO:0000313" key="3">
    <source>
        <dbReference type="EMBL" id="HGG02845.1"/>
    </source>
</evidence>
<keyword evidence="2" id="KW-0812">Transmembrane</keyword>
<sequence>MVGSRVSGIDKKAAVWSKPWWLRSLTSIYSISSVTTILLGAAALTMYASTVYNQQQWSQEYGKLENLRREERQLGATNEVLKNSIAESAEQPSTGLVPPEAAPTILLEAAPVSPRTAPKPTPTRMAPLVEEPLGY</sequence>
<evidence type="ECO:0008006" key="4">
    <source>
        <dbReference type="Google" id="ProtNLM"/>
    </source>
</evidence>
<dbReference type="AlphaFoldDB" id="A0A7C3ZMW2"/>
<dbReference type="EMBL" id="DSPX01000201">
    <property type="protein sequence ID" value="HGG02845.1"/>
    <property type="molecule type" value="Genomic_DNA"/>
</dbReference>
<feature type="transmembrane region" description="Helical" evidence="2">
    <location>
        <begin position="28"/>
        <end position="48"/>
    </location>
</feature>
<name>A0A7C3ZMW2_9CYAN</name>
<keyword evidence="2" id="KW-0472">Membrane</keyword>
<evidence type="ECO:0000256" key="2">
    <source>
        <dbReference type="SAM" id="Phobius"/>
    </source>
</evidence>
<comment type="caution">
    <text evidence="3">The sequence shown here is derived from an EMBL/GenBank/DDBJ whole genome shotgun (WGS) entry which is preliminary data.</text>
</comment>
<protein>
    <recommendedName>
        <fullName evidence="4">Cell division protein FtsL</fullName>
    </recommendedName>
</protein>
<organism evidence="3">
    <name type="scientific">Planktothricoides sp. SpSt-374</name>
    <dbReference type="NCBI Taxonomy" id="2282167"/>
    <lineage>
        <taxon>Bacteria</taxon>
        <taxon>Bacillati</taxon>
        <taxon>Cyanobacteriota</taxon>
        <taxon>Cyanophyceae</taxon>
        <taxon>Oscillatoriophycideae</taxon>
        <taxon>Oscillatoriales</taxon>
        <taxon>Oscillatoriaceae</taxon>
        <taxon>Planktothricoides</taxon>
    </lineage>
</organism>
<feature type="region of interest" description="Disordered" evidence="1">
    <location>
        <begin position="109"/>
        <end position="135"/>
    </location>
</feature>
<evidence type="ECO:0000256" key="1">
    <source>
        <dbReference type="SAM" id="MobiDB-lite"/>
    </source>
</evidence>
<accession>A0A7C3ZMW2</accession>
<keyword evidence="2" id="KW-1133">Transmembrane helix</keyword>
<reference evidence="3" key="1">
    <citation type="journal article" date="2020" name="mSystems">
        <title>Genome- and Community-Level Interaction Insights into Carbon Utilization and Element Cycling Functions of Hydrothermarchaeota in Hydrothermal Sediment.</title>
        <authorList>
            <person name="Zhou Z."/>
            <person name="Liu Y."/>
            <person name="Xu W."/>
            <person name="Pan J."/>
            <person name="Luo Z.H."/>
            <person name="Li M."/>
        </authorList>
    </citation>
    <scope>NUCLEOTIDE SEQUENCE [LARGE SCALE GENOMIC DNA]</scope>
    <source>
        <strain evidence="3">SpSt-374</strain>
    </source>
</reference>
<proteinExistence type="predicted"/>